<keyword evidence="17" id="KW-1185">Reference proteome</keyword>
<protein>
    <recommendedName>
        <fullName evidence="3">histidine kinase</fullName>
        <ecNumber evidence="3">2.7.13.3</ecNumber>
    </recommendedName>
</protein>
<keyword evidence="5" id="KW-0808">Transferase</keyword>
<dbReference type="PROSITE" id="PS50885">
    <property type="entry name" value="HAMP"/>
    <property type="match status" value="1"/>
</dbReference>
<evidence type="ECO:0000256" key="5">
    <source>
        <dbReference type="ARBA" id="ARBA00022679"/>
    </source>
</evidence>
<keyword evidence="11" id="KW-0902">Two-component regulatory system</keyword>
<dbReference type="PANTHER" id="PTHR45436:SF14">
    <property type="entry name" value="SENSOR PROTEIN QSEC"/>
    <property type="match status" value="1"/>
</dbReference>
<dbReference type="PRINTS" id="PR00344">
    <property type="entry name" value="BCTRLSENSOR"/>
</dbReference>
<dbReference type="GO" id="GO:0005524">
    <property type="term" value="F:ATP binding"/>
    <property type="evidence" value="ECO:0007669"/>
    <property type="project" value="UniProtKB-KW"/>
</dbReference>
<evidence type="ECO:0000259" key="14">
    <source>
        <dbReference type="PROSITE" id="PS50109"/>
    </source>
</evidence>
<keyword evidence="10 13" id="KW-1133">Transmembrane helix</keyword>
<evidence type="ECO:0000256" key="4">
    <source>
        <dbReference type="ARBA" id="ARBA00022553"/>
    </source>
</evidence>
<sequence>MKSIRSYLMIAVSIVLVTTFVTAMAISYFEARHEVDELFDAELAQTARLLKFSYLKVGGLESPTVGDSRTKPHSPDRLPDIDSDLERTLYGHRYERKVMFQVRQGGRVLFESEHASFALNSAPEVGFSEVVVDGQLWYLFTLKEGGLSFTAGEKADIRDELAEEILSSYMIPLVVCLPLVLVLTLWVLTRGLKPLQELANNIGKRGENNLAPIIMEDTPEEIRPVLSALNHLFDQVHNSIEMERRFTAMASHEMRTPISVLKVNAQNALKATSEEERQLYLNDLDKGVDRASRLMEQLLTLSKLEQTELAYERQIIDLLPLVREEIAAMYPLAAGRGVQVSLDCGLDTAELKSVPQLVPVVVRNLIENAIKYAPDGGEVKVTIVRAPTHLHLIIEDNGIGVPEPERENIFNRFYRLPNAAVQGSGLGLAIVRRILDILEANITLTESTVLGGLMVDIAFPQSEQ</sequence>
<comment type="subcellular location">
    <subcellularLocation>
        <location evidence="2">Membrane</location>
        <topology evidence="2">Multi-pass membrane protein</topology>
    </subcellularLocation>
</comment>
<dbReference type="OrthoDB" id="9809766at2"/>
<evidence type="ECO:0000256" key="12">
    <source>
        <dbReference type="ARBA" id="ARBA00023136"/>
    </source>
</evidence>
<evidence type="ECO:0000256" key="8">
    <source>
        <dbReference type="ARBA" id="ARBA00022777"/>
    </source>
</evidence>
<evidence type="ECO:0000313" key="17">
    <source>
        <dbReference type="Proteomes" id="UP000235116"/>
    </source>
</evidence>
<comment type="catalytic activity">
    <reaction evidence="1">
        <text>ATP + protein L-histidine = ADP + protein N-phospho-L-histidine.</text>
        <dbReference type="EC" id="2.7.13.3"/>
    </reaction>
</comment>
<dbReference type="InterPro" id="IPR036890">
    <property type="entry name" value="HATPase_C_sf"/>
</dbReference>
<dbReference type="InterPro" id="IPR005467">
    <property type="entry name" value="His_kinase_dom"/>
</dbReference>
<dbReference type="GO" id="GO:0005886">
    <property type="term" value="C:plasma membrane"/>
    <property type="evidence" value="ECO:0007669"/>
    <property type="project" value="TreeGrafter"/>
</dbReference>
<feature type="domain" description="HAMP" evidence="15">
    <location>
        <begin position="189"/>
        <end position="241"/>
    </location>
</feature>
<keyword evidence="4" id="KW-0597">Phosphoprotein</keyword>
<evidence type="ECO:0000256" key="2">
    <source>
        <dbReference type="ARBA" id="ARBA00004141"/>
    </source>
</evidence>
<dbReference type="EMBL" id="CP022684">
    <property type="protein sequence ID" value="AUM14307.1"/>
    <property type="molecule type" value="Genomic_DNA"/>
</dbReference>
<evidence type="ECO:0000256" key="9">
    <source>
        <dbReference type="ARBA" id="ARBA00022840"/>
    </source>
</evidence>
<evidence type="ECO:0000259" key="15">
    <source>
        <dbReference type="PROSITE" id="PS50885"/>
    </source>
</evidence>
<keyword evidence="9" id="KW-0067">ATP-binding</keyword>
<dbReference type="PANTHER" id="PTHR45436">
    <property type="entry name" value="SENSOR HISTIDINE KINASE YKOH"/>
    <property type="match status" value="1"/>
</dbReference>
<accession>A0A2K9LPY2</accession>
<dbReference type="SMART" id="SM00388">
    <property type="entry name" value="HisKA"/>
    <property type="match status" value="1"/>
</dbReference>
<dbReference type="Gene3D" id="1.10.287.130">
    <property type="match status" value="1"/>
</dbReference>
<evidence type="ECO:0000256" key="6">
    <source>
        <dbReference type="ARBA" id="ARBA00022692"/>
    </source>
</evidence>
<dbReference type="InterPro" id="IPR004358">
    <property type="entry name" value="Sig_transdc_His_kin-like_C"/>
</dbReference>
<keyword evidence="12 13" id="KW-0472">Membrane</keyword>
<dbReference type="SUPFAM" id="SSF47384">
    <property type="entry name" value="Homodimeric domain of signal transducing histidine kinase"/>
    <property type="match status" value="1"/>
</dbReference>
<dbReference type="SUPFAM" id="SSF55874">
    <property type="entry name" value="ATPase domain of HSP90 chaperone/DNA topoisomerase II/histidine kinase"/>
    <property type="match status" value="1"/>
</dbReference>
<evidence type="ECO:0000256" key="13">
    <source>
        <dbReference type="SAM" id="Phobius"/>
    </source>
</evidence>
<dbReference type="InterPro" id="IPR003661">
    <property type="entry name" value="HisK_dim/P_dom"/>
</dbReference>
<dbReference type="Gene3D" id="3.30.565.10">
    <property type="entry name" value="Histidine kinase-like ATPase, C-terminal domain"/>
    <property type="match status" value="1"/>
</dbReference>
<dbReference type="CDD" id="cd00075">
    <property type="entry name" value="HATPase"/>
    <property type="match status" value="1"/>
</dbReference>
<keyword evidence="7" id="KW-0547">Nucleotide-binding</keyword>
<dbReference type="InterPro" id="IPR050428">
    <property type="entry name" value="TCS_sensor_his_kinase"/>
</dbReference>
<dbReference type="Pfam" id="PF00512">
    <property type="entry name" value="HisKA"/>
    <property type="match status" value="1"/>
</dbReference>
<dbReference type="SMART" id="SM00387">
    <property type="entry name" value="HATPase_c"/>
    <property type="match status" value="1"/>
</dbReference>
<evidence type="ECO:0000313" key="16">
    <source>
        <dbReference type="EMBL" id="AUM14307.1"/>
    </source>
</evidence>
<organism evidence="16 17">
    <name type="scientific">Ketobacter alkanivorans</name>
    <dbReference type="NCBI Taxonomy" id="1917421"/>
    <lineage>
        <taxon>Bacteria</taxon>
        <taxon>Pseudomonadati</taxon>
        <taxon>Pseudomonadota</taxon>
        <taxon>Gammaproteobacteria</taxon>
        <taxon>Pseudomonadales</taxon>
        <taxon>Ketobacteraceae</taxon>
        <taxon>Ketobacter</taxon>
    </lineage>
</organism>
<dbReference type="RefSeq" id="WP_101895681.1">
    <property type="nucleotide sequence ID" value="NZ_CP022684.1"/>
</dbReference>
<feature type="transmembrane region" description="Helical" evidence="13">
    <location>
        <begin position="7"/>
        <end position="29"/>
    </location>
</feature>
<evidence type="ECO:0000256" key="7">
    <source>
        <dbReference type="ARBA" id="ARBA00022741"/>
    </source>
</evidence>
<dbReference type="InterPro" id="IPR036097">
    <property type="entry name" value="HisK_dim/P_sf"/>
</dbReference>
<dbReference type="Proteomes" id="UP000235116">
    <property type="component" value="Chromosome"/>
</dbReference>
<reference evidence="17" key="1">
    <citation type="submission" date="2017-08" db="EMBL/GenBank/DDBJ databases">
        <title>Direct submision.</title>
        <authorList>
            <person name="Kim S.-J."/>
            <person name="Rhee S.-K."/>
        </authorList>
    </citation>
    <scope>NUCLEOTIDE SEQUENCE [LARGE SCALE GENOMIC DNA]</scope>
    <source>
        <strain evidence="17">GI5</strain>
    </source>
</reference>
<dbReference type="EC" id="2.7.13.3" evidence="3"/>
<evidence type="ECO:0000256" key="11">
    <source>
        <dbReference type="ARBA" id="ARBA00023012"/>
    </source>
</evidence>
<dbReference type="AlphaFoldDB" id="A0A2K9LPY2"/>
<name>A0A2K9LPY2_9GAMM</name>
<dbReference type="KEGG" id="kak:Kalk_18585"/>
<feature type="domain" description="Histidine kinase" evidence="14">
    <location>
        <begin position="249"/>
        <end position="463"/>
    </location>
</feature>
<proteinExistence type="predicted"/>
<gene>
    <name evidence="16" type="ORF">Kalk_18585</name>
</gene>
<dbReference type="Pfam" id="PF02518">
    <property type="entry name" value="HATPase_c"/>
    <property type="match status" value="1"/>
</dbReference>
<dbReference type="PROSITE" id="PS50109">
    <property type="entry name" value="HIS_KIN"/>
    <property type="match status" value="1"/>
</dbReference>
<evidence type="ECO:0000256" key="1">
    <source>
        <dbReference type="ARBA" id="ARBA00000085"/>
    </source>
</evidence>
<dbReference type="InterPro" id="IPR003660">
    <property type="entry name" value="HAMP_dom"/>
</dbReference>
<dbReference type="InterPro" id="IPR003594">
    <property type="entry name" value="HATPase_dom"/>
</dbReference>
<keyword evidence="6 13" id="KW-0812">Transmembrane</keyword>
<dbReference type="GO" id="GO:0000155">
    <property type="term" value="F:phosphorelay sensor kinase activity"/>
    <property type="evidence" value="ECO:0007669"/>
    <property type="project" value="InterPro"/>
</dbReference>
<dbReference type="CDD" id="cd00082">
    <property type="entry name" value="HisKA"/>
    <property type="match status" value="1"/>
</dbReference>
<evidence type="ECO:0000256" key="3">
    <source>
        <dbReference type="ARBA" id="ARBA00012438"/>
    </source>
</evidence>
<evidence type="ECO:0000256" key="10">
    <source>
        <dbReference type="ARBA" id="ARBA00022989"/>
    </source>
</evidence>
<keyword evidence="8" id="KW-0418">Kinase</keyword>